<organism evidence="3">
    <name type="scientific">Samia ricini</name>
    <name type="common">Indian eri silkmoth</name>
    <name type="synonym">Samia cynthia ricini</name>
    <dbReference type="NCBI Taxonomy" id="63990"/>
    <lineage>
        <taxon>Eukaryota</taxon>
        <taxon>Metazoa</taxon>
        <taxon>Ecdysozoa</taxon>
        <taxon>Arthropoda</taxon>
        <taxon>Hexapoda</taxon>
        <taxon>Insecta</taxon>
        <taxon>Pterygota</taxon>
        <taxon>Neoptera</taxon>
        <taxon>Endopterygota</taxon>
        <taxon>Lepidoptera</taxon>
        <taxon>Glossata</taxon>
        <taxon>Ditrysia</taxon>
        <taxon>Bombycoidea</taxon>
        <taxon>Saturniidae</taxon>
        <taxon>Saturniinae</taxon>
        <taxon>Attacini</taxon>
        <taxon>Samia</taxon>
    </lineage>
</organism>
<sequence>MKYLFALMLIMSVGFLVAESAIPCTWLCPRTYAPVCSTSHRTYCNLCRLVCAGAVFAHKGVCGCL</sequence>
<evidence type="ECO:0000256" key="1">
    <source>
        <dbReference type="SAM" id="SignalP"/>
    </source>
</evidence>
<dbReference type="InterPro" id="IPR036058">
    <property type="entry name" value="Kazal_dom_sf"/>
</dbReference>
<protein>
    <submittedName>
        <fullName evidence="3">Protease inhibitor4</fullName>
    </submittedName>
</protein>
<reference evidence="3" key="1">
    <citation type="submission" date="2014-09" db="EMBL/GenBank/DDBJ databases">
        <title>Gene expression analysis in the larval silk gland of the eri silkworm, Samia cynthia ricini.</title>
        <authorList>
            <person name="Tsubota T."/>
            <person name="Yamamoto K."/>
            <person name="Mita K."/>
            <person name="Sezutsu H."/>
        </authorList>
    </citation>
    <scope>NUCLEOTIDE SEQUENCE</scope>
</reference>
<proteinExistence type="evidence at transcript level"/>
<dbReference type="PROSITE" id="PS51465">
    <property type="entry name" value="KAZAL_2"/>
    <property type="match status" value="1"/>
</dbReference>
<dbReference type="Pfam" id="PF00050">
    <property type="entry name" value="Kazal_1"/>
    <property type="match status" value="1"/>
</dbReference>
<feature type="chain" id="PRO_5005802725" evidence="1">
    <location>
        <begin position="21"/>
        <end position="65"/>
    </location>
</feature>
<keyword evidence="1" id="KW-0732">Signal</keyword>
<feature type="signal peptide" evidence="1">
    <location>
        <begin position="1"/>
        <end position="20"/>
    </location>
</feature>
<dbReference type="EMBL" id="LC001878">
    <property type="protein sequence ID" value="BAS31064.1"/>
    <property type="molecule type" value="mRNA"/>
</dbReference>
<dbReference type="AlphaFoldDB" id="A0A0M4UR90"/>
<dbReference type="SUPFAM" id="SSF100895">
    <property type="entry name" value="Kazal-type serine protease inhibitors"/>
    <property type="match status" value="1"/>
</dbReference>
<dbReference type="PROSITE" id="PS00282">
    <property type="entry name" value="KAZAL_1"/>
    <property type="match status" value="1"/>
</dbReference>
<feature type="domain" description="Kazal-like" evidence="2">
    <location>
        <begin position="18"/>
        <end position="63"/>
    </location>
</feature>
<evidence type="ECO:0000259" key="2">
    <source>
        <dbReference type="PROSITE" id="PS51465"/>
    </source>
</evidence>
<accession>A0A0M4UR90</accession>
<name>A0A0M4UR90_SAMRI</name>
<evidence type="ECO:0000313" key="3">
    <source>
        <dbReference type="EMBL" id="BAS31064.1"/>
    </source>
</evidence>
<dbReference type="Gene3D" id="3.30.60.30">
    <property type="match status" value="1"/>
</dbReference>
<dbReference type="InterPro" id="IPR002350">
    <property type="entry name" value="Kazal_dom"/>
</dbReference>